<evidence type="ECO:0000313" key="5">
    <source>
        <dbReference type="Proteomes" id="UP000189632"/>
    </source>
</evidence>
<evidence type="ECO:0000259" key="3">
    <source>
        <dbReference type="Pfam" id="PF13406"/>
    </source>
</evidence>
<dbReference type="GO" id="GO:0009253">
    <property type="term" value="P:peptidoglycan catabolic process"/>
    <property type="evidence" value="ECO:0007669"/>
    <property type="project" value="TreeGrafter"/>
</dbReference>
<feature type="chain" id="PRO_5012256705" evidence="1">
    <location>
        <begin position="23"/>
        <end position="414"/>
    </location>
</feature>
<evidence type="ECO:0000313" key="4">
    <source>
        <dbReference type="EMBL" id="AQT46444.1"/>
    </source>
</evidence>
<keyword evidence="5" id="KW-1185">Reference proteome</keyword>
<evidence type="ECO:0000256" key="1">
    <source>
        <dbReference type="SAM" id="SignalP"/>
    </source>
</evidence>
<reference evidence="4 5" key="1">
    <citation type="submission" date="2016-11" db="EMBL/GenBank/DDBJ databases">
        <title>Comparative genomics of Bartonella apis.</title>
        <authorList>
            <person name="Engel P."/>
        </authorList>
    </citation>
    <scope>NUCLEOTIDE SEQUENCE [LARGE SCALE GENOMIC DNA]</scope>
    <source>
        <strain evidence="4 5">BBC0122</strain>
    </source>
</reference>
<dbReference type="OrthoDB" id="9808544at2"/>
<dbReference type="PANTHER" id="PTHR30163:SF8">
    <property type="entry name" value="LYTIC MUREIN TRANSGLYCOSYLASE"/>
    <property type="match status" value="1"/>
</dbReference>
<dbReference type="InterPro" id="IPR023346">
    <property type="entry name" value="Lysozyme-like_dom_sf"/>
</dbReference>
<gene>
    <name evidence="4" type="ORF">BBC0122_003070</name>
</gene>
<dbReference type="STRING" id="1686310.BBC0244_003050"/>
<dbReference type="Gene3D" id="1.10.530.10">
    <property type="match status" value="1"/>
</dbReference>
<dbReference type="SUPFAM" id="SSF47090">
    <property type="entry name" value="PGBD-like"/>
    <property type="match status" value="1"/>
</dbReference>
<dbReference type="EMBL" id="CP015625">
    <property type="protein sequence ID" value="AQT46444.1"/>
    <property type="molecule type" value="Genomic_DNA"/>
</dbReference>
<dbReference type="CDD" id="cd13399">
    <property type="entry name" value="Slt35-like"/>
    <property type="match status" value="1"/>
</dbReference>
<dbReference type="Gene3D" id="1.10.8.350">
    <property type="entry name" value="Bacterial muramidase"/>
    <property type="match status" value="1"/>
</dbReference>
<dbReference type="GO" id="GO:0008933">
    <property type="term" value="F:peptidoglycan lytic transglycosylase activity"/>
    <property type="evidence" value="ECO:0007669"/>
    <property type="project" value="TreeGrafter"/>
</dbReference>
<dbReference type="InterPro" id="IPR002477">
    <property type="entry name" value="Peptidoglycan-bd-like"/>
</dbReference>
<organism evidence="4 5">
    <name type="scientific">Bartonella choladocola</name>
    <dbReference type="NCBI Taxonomy" id="2750995"/>
    <lineage>
        <taxon>Bacteria</taxon>
        <taxon>Pseudomonadati</taxon>
        <taxon>Pseudomonadota</taxon>
        <taxon>Alphaproteobacteria</taxon>
        <taxon>Hyphomicrobiales</taxon>
        <taxon>Bartonellaceae</taxon>
        <taxon>Bartonella</taxon>
    </lineage>
</organism>
<dbReference type="InterPro" id="IPR043426">
    <property type="entry name" value="MltB-like"/>
</dbReference>
<feature type="signal peptide" evidence="1">
    <location>
        <begin position="1"/>
        <end position="22"/>
    </location>
</feature>
<sequence>MLKTYRFFTAFIFLFAALVANASAIDRDAINNQFSDWLNKDFYKEALKSGISAGTFSEALSTVTPNLALPDLVIPGEKPEAQRRQHQAEFSAPANYFSAKTLARLIGDGKAQFSKNRGRLKKIEKQYGVPASITLAIWGRESNFGNVKIPYNAFEVLATKAFMSTRKDMFRTELIAALTIVQNHYMDAASMKSSWAGALGQPQFMPTSYLKYAVDFDGDGHRNIWTSTPDTLASIANYLKLNGYKANAGWGYEVQVPETVGCFLEGSDQGKMLSEWQKLGVLPQSSDALPEIDKSRPLYLLMPAGRLGPAFLVTDNFYVLKSYNMSDLYGLFIATVADGIEGKRGFIESWQKVDELYQSEVLNLQNKLQSQGYDIGKADGLAGFKTRRSIGLWQQKHGQKPTCFPSRSLIADIR</sequence>
<feature type="domain" description="Transglycosylase SLT" evidence="3">
    <location>
        <begin position="34"/>
        <end position="338"/>
    </location>
</feature>
<dbReference type="Proteomes" id="UP000189632">
    <property type="component" value="Chromosome"/>
</dbReference>
<dbReference type="Pfam" id="PF01471">
    <property type="entry name" value="PG_binding_1"/>
    <property type="match status" value="1"/>
</dbReference>
<dbReference type="InterPro" id="IPR036365">
    <property type="entry name" value="PGBD-like_sf"/>
</dbReference>
<dbReference type="NCBIfam" id="TIGR02283">
    <property type="entry name" value="MltB_2"/>
    <property type="match status" value="1"/>
</dbReference>
<dbReference type="KEGG" id="bapi:BBC0122_003070"/>
<evidence type="ECO:0000259" key="2">
    <source>
        <dbReference type="Pfam" id="PF01471"/>
    </source>
</evidence>
<dbReference type="RefSeq" id="WP_077990657.1">
    <property type="nucleotide sequence ID" value="NZ_CP015625.1"/>
</dbReference>
<keyword evidence="1" id="KW-0732">Signal</keyword>
<dbReference type="InterPro" id="IPR036366">
    <property type="entry name" value="PGBDSf"/>
</dbReference>
<feature type="domain" description="Peptidoglycan binding-like" evidence="2">
    <location>
        <begin position="359"/>
        <end position="402"/>
    </location>
</feature>
<dbReference type="PANTHER" id="PTHR30163">
    <property type="entry name" value="MEMBRANE-BOUND LYTIC MUREIN TRANSGLYCOSYLASE B"/>
    <property type="match status" value="1"/>
</dbReference>
<protein>
    <submittedName>
        <fullName evidence="4">Lytic murein transglycosylase</fullName>
    </submittedName>
</protein>
<accession>A0A1U9MEY0</accession>
<dbReference type="InterPro" id="IPR031304">
    <property type="entry name" value="SLT_2"/>
</dbReference>
<dbReference type="InterPro" id="IPR011970">
    <property type="entry name" value="MltB_2"/>
</dbReference>
<proteinExistence type="predicted"/>
<dbReference type="Pfam" id="PF13406">
    <property type="entry name" value="SLT_2"/>
    <property type="match status" value="1"/>
</dbReference>
<dbReference type="Gene3D" id="1.10.101.10">
    <property type="entry name" value="PGBD-like superfamily/PGBD"/>
    <property type="match status" value="1"/>
</dbReference>
<dbReference type="AlphaFoldDB" id="A0A1U9MEY0"/>
<dbReference type="SUPFAM" id="SSF53955">
    <property type="entry name" value="Lysozyme-like"/>
    <property type="match status" value="1"/>
</dbReference>
<name>A0A1U9MEY0_9HYPH</name>